<dbReference type="PRINTS" id="PR01590">
    <property type="entry name" value="HTHFIS"/>
</dbReference>
<feature type="domain" description="Sigma-54 factor interaction" evidence="7">
    <location>
        <begin position="134"/>
        <end position="360"/>
    </location>
</feature>
<dbReference type="FunFam" id="3.40.50.300:FF:000006">
    <property type="entry name" value="DNA-binding transcriptional regulator NtrC"/>
    <property type="match status" value="1"/>
</dbReference>
<dbReference type="RefSeq" id="WP_126459412.1">
    <property type="nucleotide sequence ID" value="NZ_AP018721.1"/>
</dbReference>
<evidence type="ECO:0000256" key="4">
    <source>
        <dbReference type="ARBA" id="ARBA00023125"/>
    </source>
</evidence>
<dbReference type="InterPro" id="IPR009057">
    <property type="entry name" value="Homeodomain-like_sf"/>
</dbReference>
<organism evidence="9 10">
    <name type="scientific">Sulfuritortus calidifontis</name>
    <dbReference type="NCBI Taxonomy" id="1914471"/>
    <lineage>
        <taxon>Bacteria</taxon>
        <taxon>Pseudomonadati</taxon>
        <taxon>Pseudomonadota</taxon>
        <taxon>Betaproteobacteria</taxon>
        <taxon>Nitrosomonadales</taxon>
        <taxon>Thiobacillaceae</taxon>
        <taxon>Sulfuritortus</taxon>
    </lineage>
</organism>
<evidence type="ECO:0000256" key="1">
    <source>
        <dbReference type="ARBA" id="ARBA00022741"/>
    </source>
</evidence>
<evidence type="ECO:0000313" key="10">
    <source>
        <dbReference type="Proteomes" id="UP000295135"/>
    </source>
</evidence>
<feature type="modified residue" description="4-aspartylphosphate" evidence="6">
    <location>
        <position position="54"/>
    </location>
</feature>
<dbReference type="PROSITE" id="PS00676">
    <property type="entry name" value="SIGMA54_INTERACT_2"/>
    <property type="match status" value="1"/>
</dbReference>
<keyword evidence="2" id="KW-0067">ATP-binding</keyword>
<dbReference type="GO" id="GO:0006355">
    <property type="term" value="P:regulation of DNA-templated transcription"/>
    <property type="evidence" value="ECO:0007669"/>
    <property type="project" value="InterPro"/>
</dbReference>
<keyword evidence="3" id="KW-0805">Transcription regulation</keyword>
<evidence type="ECO:0000256" key="5">
    <source>
        <dbReference type="ARBA" id="ARBA00023163"/>
    </source>
</evidence>
<keyword evidence="5" id="KW-0804">Transcription</keyword>
<keyword evidence="4" id="KW-0238">DNA-binding</keyword>
<evidence type="ECO:0000256" key="6">
    <source>
        <dbReference type="PROSITE-ProRule" id="PRU00169"/>
    </source>
</evidence>
<dbReference type="SMART" id="SM00382">
    <property type="entry name" value="AAA"/>
    <property type="match status" value="1"/>
</dbReference>
<keyword evidence="10" id="KW-1185">Reference proteome</keyword>
<dbReference type="InterPro" id="IPR027417">
    <property type="entry name" value="P-loop_NTPase"/>
</dbReference>
<proteinExistence type="predicted"/>
<protein>
    <submittedName>
        <fullName evidence="9">Two-component system response regulator PilR (NtrC family)</fullName>
    </submittedName>
</protein>
<dbReference type="PANTHER" id="PTHR32071:SF100">
    <property type="entry name" value="RESPONSE REGULATOR PROTEIN PILR"/>
    <property type="match status" value="1"/>
</dbReference>
<dbReference type="SMART" id="SM00448">
    <property type="entry name" value="REC"/>
    <property type="match status" value="1"/>
</dbReference>
<dbReference type="AlphaFoldDB" id="A0A4R3K0I0"/>
<dbReference type="SUPFAM" id="SSF52540">
    <property type="entry name" value="P-loop containing nucleoside triphosphate hydrolases"/>
    <property type="match status" value="1"/>
</dbReference>
<evidence type="ECO:0000259" key="8">
    <source>
        <dbReference type="PROSITE" id="PS50110"/>
    </source>
</evidence>
<evidence type="ECO:0000256" key="2">
    <source>
        <dbReference type="ARBA" id="ARBA00022840"/>
    </source>
</evidence>
<evidence type="ECO:0000259" key="7">
    <source>
        <dbReference type="PROSITE" id="PS50045"/>
    </source>
</evidence>
<keyword evidence="6" id="KW-0597">Phosphoprotein</keyword>
<dbReference type="PANTHER" id="PTHR32071">
    <property type="entry name" value="TRANSCRIPTIONAL REGULATORY PROTEIN"/>
    <property type="match status" value="1"/>
</dbReference>
<name>A0A4R3K0I0_9PROT</name>
<dbReference type="Pfam" id="PF25601">
    <property type="entry name" value="AAA_lid_14"/>
    <property type="match status" value="1"/>
</dbReference>
<dbReference type="EMBL" id="SLZY01000001">
    <property type="protein sequence ID" value="TCS73981.1"/>
    <property type="molecule type" value="Genomic_DNA"/>
</dbReference>
<dbReference type="SUPFAM" id="SSF52172">
    <property type="entry name" value="CheY-like"/>
    <property type="match status" value="1"/>
</dbReference>
<dbReference type="CDD" id="cd00009">
    <property type="entry name" value="AAA"/>
    <property type="match status" value="1"/>
</dbReference>
<evidence type="ECO:0000313" key="9">
    <source>
        <dbReference type="EMBL" id="TCS73981.1"/>
    </source>
</evidence>
<evidence type="ECO:0000256" key="3">
    <source>
        <dbReference type="ARBA" id="ARBA00023015"/>
    </source>
</evidence>
<feature type="domain" description="Response regulatory" evidence="8">
    <location>
        <begin position="5"/>
        <end position="119"/>
    </location>
</feature>
<dbReference type="PROSITE" id="PS00688">
    <property type="entry name" value="SIGMA54_INTERACT_3"/>
    <property type="match status" value="1"/>
</dbReference>
<dbReference type="Pfam" id="PF02954">
    <property type="entry name" value="HTH_8"/>
    <property type="match status" value="1"/>
</dbReference>
<dbReference type="Gene3D" id="3.40.50.2300">
    <property type="match status" value="1"/>
</dbReference>
<dbReference type="GO" id="GO:0000160">
    <property type="term" value="P:phosphorelay signal transduction system"/>
    <property type="evidence" value="ECO:0007669"/>
    <property type="project" value="InterPro"/>
</dbReference>
<dbReference type="Gene3D" id="1.10.10.60">
    <property type="entry name" value="Homeodomain-like"/>
    <property type="match status" value="1"/>
</dbReference>
<dbReference type="InterPro" id="IPR025944">
    <property type="entry name" value="Sigma_54_int_dom_CS"/>
</dbReference>
<dbReference type="InterPro" id="IPR025943">
    <property type="entry name" value="Sigma_54_int_dom_ATP-bd_2"/>
</dbReference>
<dbReference type="GO" id="GO:0005524">
    <property type="term" value="F:ATP binding"/>
    <property type="evidence" value="ECO:0007669"/>
    <property type="project" value="UniProtKB-KW"/>
</dbReference>
<dbReference type="Pfam" id="PF00158">
    <property type="entry name" value="Sigma54_activat"/>
    <property type="match status" value="1"/>
</dbReference>
<dbReference type="Gene3D" id="1.10.8.60">
    <property type="match status" value="1"/>
</dbReference>
<dbReference type="OrthoDB" id="5288224at2"/>
<dbReference type="InterPro" id="IPR002197">
    <property type="entry name" value="HTH_Fis"/>
</dbReference>
<dbReference type="InterPro" id="IPR001789">
    <property type="entry name" value="Sig_transdc_resp-reg_receiver"/>
</dbReference>
<dbReference type="Gene3D" id="3.40.50.300">
    <property type="entry name" value="P-loop containing nucleotide triphosphate hydrolases"/>
    <property type="match status" value="1"/>
</dbReference>
<dbReference type="GO" id="GO:0043565">
    <property type="term" value="F:sequence-specific DNA binding"/>
    <property type="evidence" value="ECO:0007669"/>
    <property type="project" value="InterPro"/>
</dbReference>
<dbReference type="InterPro" id="IPR002078">
    <property type="entry name" value="Sigma_54_int"/>
</dbReference>
<dbReference type="PROSITE" id="PS50045">
    <property type="entry name" value="SIGMA54_INTERACT_4"/>
    <property type="match status" value="1"/>
</dbReference>
<comment type="caution">
    <text evidence="9">The sequence shown here is derived from an EMBL/GenBank/DDBJ whole genome shotgun (WGS) entry which is preliminary data.</text>
</comment>
<dbReference type="Pfam" id="PF00072">
    <property type="entry name" value="Response_reg"/>
    <property type="match status" value="1"/>
</dbReference>
<dbReference type="PROSITE" id="PS50110">
    <property type="entry name" value="RESPONSE_REGULATORY"/>
    <property type="match status" value="1"/>
</dbReference>
<keyword evidence="1" id="KW-0547">Nucleotide-binding</keyword>
<dbReference type="InterPro" id="IPR058031">
    <property type="entry name" value="AAA_lid_NorR"/>
</dbReference>
<dbReference type="InterPro" id="IPR003593">
    <property type="entry name" value="AAA+_ATPase"/>
</dbReference>
<reference evidence="9 10" key="1">
    <citation type="submission" date="2019-03" db="EMBL/GenBank/DDBJ databases">
        <title>Genomic Encyclopedia of Type Strains, Phase IV (KMG-IV): sequencing the most valuable type-strain genomes for metagenomic binning, comparative biology and taxonomic classification.</title>
        <authorList>
            <person name="Goeker M."/>
        </authorList>
    </citation>
    <scope>NUCLEOTIDE SEQUENCE [LARGE SCALE GENOMIC DNA]</scope>
    <source>
        <strain evidence="9 10">DSM 103923</strain>
    </source>
</reference>
<gene>
    <name evidence="9" type="ORF">EDC61_101204</name>
</gene>
<dbReference type="InterPro" id="IPR011006">
    <property type="entry name" value="CheY-like_superfamily"/>
</dbReference>
<dbReference type="SUPFAM" id="SSF46689">
    <property type="entry name" value="Homeodomain-like"/>
    <property type="match status" value="1"/>
</dbReference>
<accession>A0A4R3K0I0</accession>
<sequence>MAAPTVLIVDDEPDLLDLVELTLVRMGLDVERAKTVAEAKARLQARHFELCLTDMRLPDGEGLEIVRHVAETSPTTPVAVITAFGSADNAVAALKAGAFDYVSKPVSLEQLRALVRTALKTPDVEPAPESTQGLVGESPAMRQVRGLVEKVARSQAPVFIHGETGTGKEVAARLIHGKSHRAGKPFVAVNCGAIPENLMESEFFGYRKGAFTGAEADRDGFFQAADGGTLFLDEVADLPMAMQVKLLRAIQEKRVRRVGGPQEETVDVRLISASHQDLARAVEAGRFRHDLFYRLNVIELKMPPLRERREDIPALVDHIMTRYGLGQAARLSEAAMAALMTYSYPGNVRELENILERAFALSEGELGPADLNLAPEPVPSGDRSGQQSLQDYLDAVERQAVLAALEQNGGNKTAAAKQLGVTFRSLRYRLERLGID</sequence>
<dbReference type="Proteomes" id="UP000295135">
    <property type="component" value="Unassembled WGS sequence"/>
</dbReference>